<keyword evidence="7 9" id="KW-0472">Membrane</keyword>
<evidence type="ECO:0000256" key="6">
    <source>
        <dbReference type="ARBA" id="ARBA00022989"/>
    </source>
</evidence>
<evidence type="ECO:0000256" key="1">
    <source>
        <dbReference type="ARBA" id="ARBA00004429"/>
    </source>
</evidence>
<gene>
    <name evidence="11" type="ORF">CLOHIR_00108</name>
</gene>
<evidence type="ECO:0000313" key="12">
    <source>
        <dbReference type="Proteomes" id="UP000003178"/>
    </source>
</evidence>
<comment type="caution">
    <text evidence="11">The sequence shown here is derived from an EMBL/GenBank/DDBJ whole genome shotgun (WGS) entry which is preliminary data.</text>
</comment>
<keyword evidence="5 9" id="KW-0812">Transmembrane</keyword>
<dbReference type="Proteomes" id="UP000003178">
    <property type="component" value="Unassembled WGS sequence"/>
</dbReference>
<dbReference type="PANTHER" id="PTHR35011:SF2">
    <property type="entry name" value="2,3-DIKETO-L-GULONATE TRAP TRANSPORTER SMALL PERMEASE PROTEIN YIAM"/>
    <property type="match status" value="1"/>
</dbReference>
<keyword evidence="4" id="KW-0997">Cell inner membrane</keyword>
<proteinExistence type="inferred from homology"/>
<evidence type="ECO:0000256" key="5">
    <source>
        <dbReference type="ARBA" id="ARBA00022692"/>
    </source>
</evidence>
<dbReference type="InterPro" id="IPR055348">
    <property type="entry name" value="DctQ"/>
</dbReference>
<feature type="transmembrane region" description="Helical" evidence="9">
    <location>
        <begin position="59"/>
        <end position="77"/>
    </location>
</feature>
<feature type="domain" description="Tripartite ATP-independent periplasmic transporters DctQ component" evidence="10">
    <location>
        <begin position="35"/>
        <end position="165"/>
    </location>
</feature>
<reference evidence="11 12" key="2">
    <citation type="submission" date="2008-10" db="EMBL/GenBank/DDBJ databases">
        <title>Draft genome sequence of Clostridium hiranonis (DSM 13275).</title>
        <authorList>
            <person name="Sudarsanam P."/>
            <person name="Ley R."/>
            <person name="Guruge J."/>
            <person name="Turnbaugh P.J."/>
            <person name="Mahowald M."/>
            <person name="Liep D."/>
            <person name="Gordon J."/>
        </authorList>
    </citation>
    <scope>NUCLEOTIDE SEQUENCE [LARGE SCALE GENOMIC DNA]</scope>
    <source>
        <strain evidence="11 12">DSM 13275</strain>
    </source>
</reference>
<keyword evidence="2" id="KW-0813">Transport</keyword>
<dbReference type="AlphaFoldDB" id="B6FW59"/>
<evidence type="ECO:0000256" key="2">
    <source>
        <dbReference type="ARBA" id="ARBA00022448"/>
    </source>
</evidence>
<evidence type="ECO:0000256" key="3">
    <source>
        <dbReference type="ARBA" id="ARBA00022475"/>
    </source>
</evidence>
<dbReference type="GO" id="GO:0005886">
    <property type="term" value="C:plasma membrane"/>
    <property type="evidence" value="ECO:0007669"/>
    <property type="project" value="UniProtKB-SubCell"/>
</dbReference>
<dbReference type="GO" id="GO:0022857">
    <property type="term" value="F:transmembrane transporter activity"/>
    <property type="evidence" value="ECO:0007669"/>
    <property type="project" value="TreeGrafter"/>
</dbReference>
<sequence>MKIVVCLSLKGDMAVKKIIPDRFEEVLLVLLLISMTLVLGVQIIARYVFQNSLTWSEELVRYLFIWSAFLGVPYCINKGTSLKVVQFIDYLPAKFKNIVLMIDRVLMVLFFALVFIFGFLVVKNSFLSGQRSPALGLPMYIVYLSVVVGSGLAIVRVIEKIVLCLKNKDERIKSDF</sequence>
<feature type="transmembrane region" description="Helical" evidence="9">
    <location>
        <begin position="98"/>
        <end position="120"/>
    </location>
</feature>
<dbReference type="GO" id="GO:0015740">
    <property type="term" value="P:C4-dicarboxylate transport"/>
    <property type="evidence" value="ECO:0007669"/>
    <property type="project" value="TreeGrafter"/>
</dbReference>
<organism evidence="11 12">
    <name type="scientific">Peptacetobacter hiranonis (strain DSM 13275 / JCM 10541 / KCTC 15199 / TO-931)</name>
    <name type="common">Clostridium hiranonis</name>
    <dbReference type="NCBI Taxonomy" id="500633"/>
    <lineage>
        <taxon>Bacteria</taxon>
        <taxon>Bacillati</taxon>
        <taxon>Bacillota</taxon>
        <taxon>Clostridia</taxon>
        <taxon>Peptostreptococcales</taxon>
        <taxon>Peptostreptococcaceae</taxon>
        <taxon>Peptacetobacter</taxon>
    </lineage>
</organism>
<dbReference type="HOGENOM" id="CLU_086356_3_1_9"/>
<evidence type="ECO:0000313" key="11">
    <source>
        <dbReference type="EMBL" id="EEA86256.1"/>
    </source>
</evidence>
<evidence type="ECO:0000256" key="7">
    <source>
        <dbReference type="ARBA" id="ARBA00023136"/>
    </source>
</evidence>
<dbReference type="EMBL" id="ABWP01000004">
    <property type="protein sequence ID" value="EEA86256.1"/>
    <property type="molecule type" value="Genomic_DNA"/>
</dbReference>
<evidence type="ECO:0000256" key="4">
    <source>
        <dbReference type="ARBA" id="ARBA00022519"/>
    </source>
</evidence>
<comment type="subcellular location">
    <subcellularLocation>
        <location evidence="1">Cell inner membrane</location>
        <topology evidence="1">Multi-pass membrane protein</topology>
    </subcellularLocation>
</comment>
<protein>
    <submittedName>
        <fullName evidence="11">TRAP transporter, DctQ-like membrane protein</fullName>
    </submittedName>
</protein>
<dbReference type="eggNOG" id="COG3090">
    <property type="taxonomic scope" value="Bacteria"/>
</dbReference>
<dbReference type="Pfam" id="PF04290">
    <property type="entry name" value="DctQ"/>
    <property type="match status" value="1"/>
</dbReference>
<reference evidence="11 12" key="1">
    <citation type="submission" date="2008-09" db="EMBL/GenBank/DDBJ databases">
        <authorList>
            <person name="Fulton L."/>
            <person name="Clifton S."/>
            <person name="Fulton B."/>
            <person name="Xu J."/>
            <person name="Minx P."/>
            <person name="Pepin K.H."/>
            <person name="Johnson M."/>
            <person name="Thiruvilangam P."/>
            <person name="Bhonagiri V."/>
            <person name="Nash W.E."/>
            <person name="Mardis E.R."/>
            <person name="Wilson R.K."/>
        </authorList>
    </citation>
    <scope>NUCLEOTIDE SEQUENCE [LARGE SCALE GENOMIC DNA]</scope>
    <source>
        <strain evidence="11 12">DSM 13275</strain>
    </source>
</reference>
<keyword evidence="3" id="KW-1003">Cell membrane</keyword>
<dbReference type="InterPro" id="IPR007387">
    <property type="entry name" value="TRAP_DctQ"/>
</dbReference>
<evidence type="ECO:0000256" key="8">
    <source>
        <dbReference type="ARBA" id="ARBA00038436"/>
    </source>
</evidence>
<feature type="transmembrane region" description="Helical" evidence="9">
    <location>
        <begin position="140"/>
        <end position="158"/>
    </location>
</feature>
<evidence type="ECO:0000256" key="9">
    <source>
        <dbReference type="SAM" id="Phobius"/>
    </source>
</evidence>
<dbReference type="STRING" id="500633.CLOHIR_00108"/>
<dbReference type="PANTHER" id="PTHR35011">
    <property type="entry name" value="2,3-DIKETO-L-GULONATE TRAP TRANSPORTER SMALL PERMEASE PROTEIN YIAM"/>
    <property type="match status" value="1"/>
</dbReference>
<keyword evidence="12" id="KW-1185">Reference proteome</keyword>
<name>B6FW59_PEPHT</name>
<feature type="transmembrane region" description="Helical" evidence="9">
    <location>
        <begin position="26"/>
        <end position="47"/>
    </location>
</feature>
<accession>B6FW59</accession>
<evidence type="ECO:0000259" key="10">
    <source>
        <dbReference type="Pfam" id="PF04290"/>
    </source>
</evidence>
<keyword evidence="6 9" id="KW-1133">Transmembrane helix</keyword>
<comment type="similarity">
    <text evidence="8">Belongs to the TRAP transporter small permease family.</text>
</comment>